<proteinExistence type="predicted"/>
<dbReference type="Proteomes" id="UP000736583">
    <property type="component" value="Unassembled WGS sequence"/>
</dbReference>
<reference evidence="2 3" key="1">
    <citation type="submission" date="2021-06" db="EMBL/GenBank/DDBJ databases">
        <authorList>
            <person name="Sun Q."/>
            <person name="Li D."/>
        </authorList>
    </citation>
    <scope>NUCLEOTIDE SEQUENCE [LARGE SCALE GENOMIC DNA]</scope>
    <source>
        <strain evidence="2 3">MSJ-4</strain>
    </source>
</reference>
<organism evidence="2 3">
    <name type="scientific">Clostridium simiarum</name>
    <dbReference type="NCBI Taxonomy" id="2841506"/>
    <lineage>
        <taxon>Bacteria</taxon>
        <taxon>Bacillati</taxon>
        <taxon>Bacillota</taxon>
        <taxon>Clostridia</taxon>
        <taxon>Eubacteriales</taxon>
        <taxon>Clostridiaceae</taxon>
        <taxon>Clostridium</taxon>
    </lineage>
</organism>
<evidence type="ECO:0000256" key="1">
    <source>
        <dbReference type="SAM" id="MobiDB-lite"/>
    </source>
</evidence>
<accession>A0ABS6EZR1</accession>
<sequence>MSDKNIEMMKKIIEEKRLKGSNKPSNQRAEKCTGVYRKASRSSKKTGGLFDK</sequence>
<gene>
    <name evidence="2" type="ORF">KQI89_06805</name>
</gene>
<feature type="region of interest" description="Disordered" evidence="1">
    <location>
        <begin position="18"/>
        <end position="52"/>
    </location>
</feature>
<evidence type="ECO:0000313" key="2">
    <source>
        <dbReference type="EMBL" id="MBU5591468.1"/>
    </source>
</evidence>
<comment type="caution">
    <text evidence="2">The sequence shown here is derived from an EMBL/GenBank/DDBJ whole genome shotgun (WGS) entry which is preliminary data.</text>
</comment>
<evidence type="ECO:0000313" key="3">
    <source>
        <dbReference type="Proteomes" id="UP000736583"/>
    </source>
</evidence>
<name>A0ABS6EZR1_9CLOT</name>
<dbReference type="RefSeq" id="WP_096877968.1">
    <property type="nucleotide sequence ID" value="NZ_JAHLQL010000001.1"/>
</dbReference>
<protein>
    <submittedName>
        <fullName evidence="2">Uncharacterized protein</fullName>
    </submittedName>
</protein>
<keyword evidence="3" id="KW-1185">Reference proteome</keyword>
<dbReference type="EMBL" id="JAHLQL010000001">
    <property type="protein sequence ID" value="MBU5591468.1"/>
    <property type="molecule type" value="Genomic_DNA"/>
</dbReference>